<dbReference type="PANTHER" id="PTHR34606:SF15">
    <property type="entry name" value="BON DOMAIN-CONTAINING PROTEIN"/>
    <property type="match status" value="1"/>
</dbReference>
<evidence type="ECO:0000313" key="2">
    <source>
        <dbReference type="EMBL" id="MBB6508540.1"/>
    </source>
</evidence>
<evidence type="ECO:0000313" key="3">
    <source>
        <dbReference type="Proteomes" id="UP000585437"/>
    </source>
</evidence>
<dbReference type="AlphaFoldDB" id="A0A7X0JJ21"/>
<dbReference type="InterPro" id="IPR007055">
    <property type="entry name" value="BON_dom"/>
</dbReference>
<dbReference type="Gene3D" id="3.30.1340.30">
    <property type="match status" value="1"/>
</dbReference>
<dbReference type="EMBL" id="JACHBU010000003">
    <property type="protein sequence ID" value="MBB6508540.1"/>
    <property type="molecule type" value="Genomic_DNA"/>
</dbReference>
<proteinExistence type="predicted"/>
<dbReference type="Proteomes" id="UP000585437">
    <property type="component" value="Unassembled WGS sequence"/>
</dbReference>
<dbReference type="InterPro" id="IPR051686">
    <property type="entry name" value="Lipoprotein_DolP"/>
</dbReference>
<comment type="caution">
    <text evidence="2">The sequence shown here is derived from an EMBL/GenBank/DDBJ whole genome shotgun (WGS) entry which is preliminary data.</text>
</comment>
<dbReference type="Pfam" id="PF04972">
    <property type="entry name" value="BON"/>
    <property type="match status" value="1"/>
</dbReference>
<protein>
    <submittedName>
        <fullName evidence="2">Osmotically-inducible protein OsmY</fullName>
    </submittedName>
</protein>
<dbReference type="PROSITE" id="PS50914">
    <property type="entry name" value="BON"/>
    <property type="match status" value="1"/>
</dbReference>
<name>A0A7X0JJ21_9HYPH</name>
<evidence type="ECO:0000259" key="1">
    <source>
        <dbReference type="PROSITE" id="PS50914"/>
    </source>
</evidence>
<gene>
    <name evidence="2" type="ORF">F4695_001889</name>
</gene>
<accession>A0A7X0JJ21</accession>
<feature type="domain" description="BON" evidence="1">
    <location>
        <begin position="21"/>
        <end position="89"/>
    </location>
</feature>
<dbReference type="PANTHER" id="PTHR34606">
    <property type="entry name" value="BON DOMAIN-CONTAINING PROTEIN"/>
    <property type="match status" value="1"/>
</dbReference>
<dbReference type="RefSeq" id="WP_113111862.1">
    <property type="nucleotide sequence ID" value="NZ_JACHBU010000003.1"/>
</dbReference>
<reference evidence="2 3" key="1">
    <citation type="submission" date="2020-08" db="EMBL/GenBank/DDBJ databases">
        <title>The Agave Microbiome: Exploring the role of microbial communities in plant adaptations to desert environments.</title>
        <authorList>
            <person name="Partida-Martinez L.P."/>
        </authorList>
    </citation>
    <scope>NUCLEOTIDE SEQUENCE [LARGE SCALE GENOMIC DNA]</scope>
    <source>
        <strain evidence="2 3">AS3.12</strain>
    </source>
</reference>
<sequence length="94" mass="9784">MVFKHPQFNETAPEIEVEFPAYAQLEGKVADALASAGGIDASEVTVTVTGSSIALAGRVADAREIARAEEVVRSVEGVTDVRNSITAEAGSHLT</sequence>
<keyword evidence="3" id="KW-1185">Reference proteome</keyword>
<organism evidence="2 3">
    <name type="scientific">Rhizobium soli</name>
    <dbReference type="NCBI Taxonomy" id="424798"/>
    <lineage>
        <taxon>Bacteria</taxon>
        <taxon>Pseudomonadati</taxon>
        <taxon>Pseudomonadota</taxon>
        <taxon>Alphaproteobacteria</taxon>
        <taxon>Hyphomicrobiales</taxon>
        <taxon>Rhizobiaceae</taxon>
        <taxon>Rhizobium/Agrobacterium group</taxon>
        <taxon>Rhizobium</taxon>
    </lineage>
</organism>